<organism evidence="1 2">
    <name type="scientific">Geofilum rubicundum JCM 15548</name>
    <dbReference type="NCBI Taxonomy" id="1236989"/>
    <lineage>
        <taxon>Bacteria</taxon>
        <taxon>Pseudomonadati</taxon>
        <taxon>Bacteroidota</taxon>
        <taxon>Bacteroidia</taxon>
        <taxon>Marinilabiliales</taxon>
        <taxon>Marinilabiliaceae</taxon>
        <taxon>Geofilum</taxon>
    </lineage>
</organism>
<name>A0A0E9LTT0_9BACT</name>
<dbReference type="EMBL" id="BAZW01000003">
    <property type="protein sequence ID" value="GAO28536.1"/>
    <property type="molecule type" value="Genomic_DNA"/>
</dbReference>
<evidence type="ECO:0008006" key="3">
    <source>
        <dbReference type="Google" id="ProtNLM"/>
    </source>
</evidence>
<dbReference type="Gene3D" id="3.30.470.20">
    <property type="entry name" value="ATP-grasp fold, B domain"/>
    <property type="match status" value="1"/>
</dbReference>
<dbReference type="RefSeq" id="WP_062122334.1">
    <property type="nucleotide sequence ID" value="NZ_BAZW01000003.1"/>
</dbReference>
<sequence>MSTKTRFDFPPVFILEMVDHGYAIARELSSYGIKTVGFLPPVKCIESHSRIPYKTYRIPENDTDLIQLLVEAQKEFGPVKPVLIQTGENYFPFIYKYLDKLKSIFAFETPPYPTLKQMLEKDLFNEFARHHNVRIPLSIEVRKGHELSENVFDGLQFPLVIKPKHRDKKWKRKFKTQKAVLVNSPEEARSTCEAIFSTAERLVMQEWVPGPDANIHFCLTYITTKGEVLASSCGIKFHQYPALFGNTSAAIPIQNSYIIEETHRILKEAQITGFCSVEFKKHALTGDFYVIEPTVGRMNRQELFSMGGKENVVLKAYCHLAGIPELPQKRHRDNYIYLEENLDIKSCLDYHHYKTMNWKRYFKLLRSKKILPMFMSSKDPLLSLMVLGASLKHIIYYMFHGHTKYFSQEGAIDQLIKENQKIYSSTQI</sequence>
<dbReference type="Proteomes" id="UP000032900">
    <property type="component" value="Unassembled WGS sequence"/>
</dbReference>
<dbReference type="SUPFAM" id="SSF56059">
    <property type="entry name" value="Glutathione synthetase ATP-binding domain-like"/>
    <property type="match status" value="1"/>
</dbReference>
<dbReference type="OrthoDB" id="783569at2"/>
<comment type="caution">
    <text evidence="1">The sequence shown here is derived from an EMBL/GenBank/DDBJ whole genome shotgun (WGS) entry which is preliminary data.</text>
</comment>
<accession>A0A0E9LTT0</accession>
<reference evidence="1 2" key="1">
    <citation type="journal article" date="2015" name="Microbes Environ.">
        <title>Distribution and evolution of nitrogen fixation genes in the phylum bacteroidetes.</title>
        <authorList>
            <person name="Inoue J."/>
            <person name="Oshima K."/>
            <person name="Suda W."/>
            <person name="Sakamoto M."/>
            <person name="Iino T."/>
            <person name="Noda S."/>
            <person name="Hongoh Y."/>
            <person name="Hattori M."/>
            <person name="Ohkuma M."/>
        </authorList>
    </citation>
    <scope>NUCLEOTIDE SEQUENCE [LARGE SCALE GENOMIC DNA]</scope>
    <source>
        <strain evidence="1">JCM 15548</strain>
    </source>
</reference>
<keyword evidence="2" id="KW-1185">Reference proteome</keyword>
<dbReference type="STRING" id="1236989.JCM15548_1642"/>
<gene>
    <name evidence="1" type="ORF">JCM15548_1642</name>
</gene>
<evidence type="ECO:0000313" key="1">
    <source>
        <dbReference type="EMBL" id="GAO28536.1"/>
    </source>
</evidence>
<proteinExistence type="predicted"/>
<protein>
    <recommendedName>
        <fullName evidence="3">ATP-grasp domain-containing protein</fullName>
    </recommendedName>
</protein>
<evidence type="ECO:0000313" key="2">
    <source>
        <dbReference type="Proteomes" id="UP000032900"/>
    </source>
</evidence>
<dbReference type="AlphaFoldDB" id="A0A0E9LTT0"/>